<evidence type="ECO:0000313" key="12">
    <source>
        <dbReference type="EMBL" id="HIS75550.1"/>
    </source>
</evidence>
<feature type="domain" description="HAMP" evidence="11">
    <location>
        <begin position="201"/>
        <end position="253"/>
    </location>
</feature>
<accession>A0A9D1FLU5</accession>
<dbReference type="CDD" id="cd00082">
    <property type="entry name" value="HisKA"/>
    <property type="match status" value="1"/>
</dbReference>
<dbReference type="InterPro" id="IPR005467">
    <property type="entry name" value="His_kinase_dom"/>
</dbReference>
<dbReference type="GO" id="GO:0000155">
    <property type="term" value="F:phosphorelay sensor kinase activity"/>
    <property type="evidence" value="ECO:0007669"/>
    <property type="project" value="InterPro"/>
</dbReference>
<evidence type="ECO:0000256" key="7">
    <source>
        <dbReference type="ARBA" id="ARBA00023012"/>
    </source>
</evidence>
<dbReference type="InterPro" id="IPR050736">
    <property type="entry name" value="Sensor_HK_Regulatory"/>
</dbReference>
<evidence type="ECO:0000259" key="11">
    <source>
        <dbReference type="PROSITE" id="PS50885"/>
    </source>
</evidence>
<comment type="catalytic activity">
    <reaction evidence="1">
        <text>ATP + protein L-histidine = ADP + protein N-phospho-L-histidine.</text>
        <dbReference type="EC" id="2.7.13.3"/>
    </reaction>
</comment>
<comment type="subcellular location">
    <subcellularLocation>
        <location evidence="2">Membrane</location>
    </subcellularLocation>
</comment>
<evidence type="ECO:0000256" key="6">
    <source>
        <dbReference type="ARBA" id="ARBA00022777"/>
    </source>
</evidence>
<name>A0A9D1FLU5_9FIRM</name>
<evidence type="ECO:0000256" key="2">
    <source>
        <dbReference type="ARBA" id="ARBA00004370"/>
    </source>
</evidence>
<dbReference type="FunFam" id="3.30.565.10:FF:000006">
    <property type="entry name" value="Sensor histidine kinase WalK"/>
    <property type="match status" value="1"/>
</dbReference>
<dbReference type="InterPro" id="IPR003594">
    <property type="entry name" value="HATPase_dom"/>
</dbReference>
<dbReference type="EC" id="2.7.13.3" evidence="3"/>
<evidence type="ECO:0000256" key="1">
    <source>
        <dbReference type="ARBA" id="ARBA00000085"/>
    </source>
</evidence>
<dbReference type="AlphaFoldDB" id="A0A9D1FLU5"/>
<evidence type="ECO:0000256" key="5">
    <source>
        <dbReference type="ARBA" id="ARBA00022679"/>
    </source>
</evidence>
<evidence type="ECO:0000256" key="3">
    <source>
        <dbReference type="ARBA" id="ARBA00012438"/>
    </source>
</evidence>
<protein>
    <recommendedName>
        <fullName evidence="3">histidine kinase</fullName>
        <ecNumber evidence="3">2.7.13.3</ecNumber>
    </recommendedName>
</protein>
<dbReference type="CDD" id="cd00075">
    <property type="entry name" value="HATPase"/>
    <property type="match status" value="1"/>
</dbReference>
<dbReference type="Gene3D" id="3.30.565.10">
    <property type="entry name" value="Histidine kinase-like ATPase, C-terminal domain"/>
    <property type="match status" value="1"/>
</dbReference>
<keyword evidence="6 12" id="KW-0418">Kinase</keyword>
<evidence type="ECO:0000313" key="13">
    <source>
        <dbReference type="Proteomes" id="UP000824002"/>
    </source>
</evidence>
<comment type="caution">
    <text evidence="12">The sequence shown here is derived from an EMBL/GenBank/DDBJ whole genome shotgun (WGS) entry which is preliminary data.</text>
</comment>
<gene>
    <name evidence="12" type="ORF">IAB51_01950</name>
</gene>
<dbReference type="Gene3D" id="6.10.340.10">
    <property type="match status" value="1"/>
</dbReference>
<dbReference type="PANTHER" id="PTHR43711:SF26">
    <property type="entry name" value="SENSOR HISTIDINE KINASE RCSC"/>
    <property type="match status" value="1"/>
</dbReference>
<dbReference type="Pfam" id="PF02518">
    <property type="entry name" value="HATPase_c"/>
    <property type="match status" value="1"/>
</dbReference>
<dbReference type="InterPro" id="IPR036890">
    <property type="entry name" value="HATPase_C_sf"/>
</dbReference>
<dbReference type="InterPro" id="IPR003661">
    <property type="entry name" value="HisK_dim/P_dom"/>
</dbReference>
<keyword evidence="5" id="KW-0808">Transferase</keyword>
<dbReference type="PANTHER" id="PTHR43711">
    <property type="entry name" value="TWO-COMPONENT HISTIDINE KINASE"/>
    <property type="match status" value="1"/>
</dbReference>
<dbReference type="SMART" id="SM00304">
    <property type="entry name" value="HAMP"/>
    <property type="match status" value="1"/>
</dbReference>
<dbReference type="Pfam" id="PF00672">
    <property type="entry name" value="HAMP"/>
    <property type="match status" value="1"/>
</dbReference>
<dbReference type="PRINTS" id="PR00344">
    <property type="entry name" value="BCTRLSENSOR"/>
</dbReference>
<dbReference type="SUPFAM" id="SSF55874">
    <property type="entry name" value="ATPase domain of HSP90 chaperone/DNA topoisomerase II/histidine kinase"/>
    <property type="match status" value="1"/>
</dbReference>
<reference evidence="12" key="2">
    <citation type="journal article" date="2021" name="PeerJ">
        <title>Extensive microbial diversity within the chicken gut microbiome revealed by metagenomics and culture.</title>
        <authorList>
            <person name="Gilroy R."/>
            <person name="Ravi A."/>
            <person name="Getino M."/>
            <person name="Pursley I."/>
            <person name="Horton D.L."/>
            <person name="Alikhan N.F."/>
            <person name="Baker D."/>
            <person name="Gharbi K."/>
            <person name="Hall N."/>
            <person name="Watson M."/>
            <person name="Adriaenssens E.M."/>
            <person name="Foster-Nyarko E."/>
            <person name="Jarju S."/>
            <person name="Secka A."/>
            <person name="Antonio M."/>
            <person name="Oren A."/>
            <person name="Chaudhuri R.R."/>
            <person name="La Ragione R."/>
            <person name="Hildebrand F."/>
            <person name="Pallen M.J."/>
        </authorList>
    </citation>
    <scope>NUCLEOTIDE SEQUENCE</scope>
    <source>
        <strain evidence="12">CHK199-13235</strain>
    </source>
</reference>
<dbReference type="PROSITE" id="PS50885">
    <property type="entry name" value="HAMP"/>
    <property type="match status" value="1"/>
</dbReference>
<sequence>MKWKLLGAFAAFTLVMLALLWTFQVVLLDQFYKGIKTRDINSAAQTLVQHADEDGVNELVQNLAAQYELCIMILDTENNVYASADTLPDCRIHKMQTPELFRLYLLALENGGKYVERSVNERPIVVLQNHGYFLAASQPGEKESMILVQILESQSGADKILLLNSVLSPVSATVQTLRIQLLLVTFLMAGLSLVISLFLSRWLARPIARVNESAKRLAKGDYDTRFEGREYREIAELNDTLNHTAVELSKAEGLRRELLANISHDLRTPLTMITGYAEMMRDLPGEGTPENIQVIIDESNRLTRLVNDLLDLSKLQAGVQELTVVRLNLTEMIHGILGRYAKLTEQDGYQLEVSLKDGVWVDADESKLSQVVYNLINNAVNYTGADKRIMVRLLEKDGWARVEIQDTGAGIPSDQLEYVWNRYYRLDRTHKRAAVGTGLGLSIVKNVLELHKARYGVESAVGRGSTFWFELPISEEPD</sequence>
<proteinExistence type="predicted"/>
<organism evidence="12 13">
    <name type="scientific">Candidatus Merdivicinus excrementipullorum</name>
    <dbReference type="NCBI Taxonomy" id="2840867"/>
    <lineage>
        <taxon>Bacteria</taxon>
        <taxon>Bacillati</taxon>
        <taxon>Bacillota</taxon>
        <taxon>Clostridia</taxon>
        <taxon>Eubacteriales</taxon>
        <taxon>Oscillospiraceae</taxon>
        <taxon>Oscillospiraceae incertae sedis</taxon>
        <taxon>Candidatus Merdivicinus</taxon>
    </lineage>
</organism>
<reference evidence="12" key="1">
    <citation type="submission" date="2020-10" db="EMBL/GenBank/DDBJ databases">
        <authorList>
            <person name="Gilroy R."/>
        </authorList>
    </citation>
    <scope>NUCLEOTIDE SEQUENCE</scope>
    <source>
        <strain evidence="12">CHK199-13235</strain>
    </source>
</reference>
<evidence type="ECO:0000256" key="4">
    <source>
        <dbReference type="ARBA" id="ARBA00022553"/>
    </source>
</evidence>
<dbReference type="InterPro" id="IPR003660">
    <property type="entry name" value="HAMP_dom"/>
</dbReference>
<evidence type="ECO:0000259" key="10">
    <source>
        <dbReference type="PROSITE" id="PS50109"/>
    </source>
</evidence>
<dbReference type="Pfam" id="PF00512">
    <property type="entry name" value="HisKA"/>
    <property type="match status" value="1"/>
</dbReference>
<dbReference type="InterPro" id="IPR036097">
    <property type="entry name" value="HisK_dim/P_sf"/>
</dbReference>
<evidence type="ECO:0000256" key="8">
    <source>
        <dbReference type="ARBA" id="ARBA00023136"/>
    </source>
</evidence>
<keyword evidence="7" id="KW-0902">Two-component regulatory system</keyword>
<dbReference type="EMBL" id="DVJP01000018">
    <property type="protein sequence ID" value="HIS75550.1"/>
    <property type="molecule type" value="Genomic_DNA"/>
</dbReference>
<feature type="domain" description="Histidine kinase" evidence="10">
    <location>
        <begin position="261"/>
        <end position="475"/>
    </location>
</feature>
<keyword evidence="9" id="KW-1133">Transmembrane helix</keyword>
<dbReference type="PROSITE" id="PS50109">
    <property type="entry name" value="HIS_KIN"/>
    <property type="match status" value="1"/>
</dbReference>
<keyword evidence="8 9" id="KW-0472">Membrane</keyword>
<dbReference type="SUPFAM" id="SSF158472">
    <property type="entry name" value="HAMP domain-like"/>
    <property type="match status" value="1"/>
</dbReference>
<dbReference type="Gene3D" id="1.10.287.130">
    <property type="match status" value="1"/>
</dbReference>
<dbReference type="SUPFAM" id="SSF47384">
    <property type="entry name" value="Homodimeric domain of signal transducing histidine kinase"/>
    <property type="match status" value="1"/>
</dbReference>
<keyword evidence="4" id="KW-0597">Phosphoprotein</keyword>
<dbReference type="FunFam" id="1.10.287.130:FF:000001">
    <property type="entry name" value="Two-component sensor histidine kinase"/>
    <property type="match status" value="1"/>
</dbReference>
<feature type="transmembrane region" description="Helical" evidence="9">
    <location>
        <begin position="179"/>
        <end position="199"/>
    </location>
</feature>
<keyword evidence="9" id="KW-0812">Transmembrane</keyword>
<dbReference type="CDD" id="cd06225">
    <property type="entry name" value="HAMP"/>
    <property type="match status" value="1"/>
</dbReference>
<dbReference type="GO" id="GO:0016020">
    <property type="term" value="C:membrane"/>
    <property type="evidence" value="ECO:0007669"/>
    <property type="project" value="UniProtKB-SubCell"/>
</dbReference>
<dbReference type="Proteomes" id="UP000824002">
    <property type="component" value="Unassembled WGS sequence"/>
</dbReference>
<dbReference type="SMART" id="SM00388">
    <property type="entry name" value="HisKA"/>
    <property type="match status" value="1"/>
</dbReference>
<dbReference type="SMART" id="SM00387">
    <property type="entry name" value="HATPase_c"/>
    <property type="match status" value="1"/>
</dbReference>
<evidence type="ECO:0000256" key="9">
    <source>
        <dbReference type="SAM" id="Phobius"/>
    </source>
</evidence>
<dbReference type="InterPro" id="IPR004358">
    <property type="entry name" value="Sig_transdc_His_kin-like_C"/>
</dbReference>